<gene>
    <name evidence="3" type="ORF">AAE3_LOCUS3309</name>
</gene>
<feature type="compositionally biased region" description="Basic and acidic residues" evidence="1">
    <location>
        <begin position="936"/>
        <end position="959"/>
    </location>
</feature>
<feature type="compositionally biased region" description="Polar residues" evidence="1">
    <location>
        <begin position="972"/>
        <end position="981"/>
    </location>
</feature>
<feature type="compositionally biased region" description="Low complexity" evidence="1">
    <location>
        <begin position="708"/>
        <end position="722"/>
    </location>
</feature>
<feature type="compositionally biased region" description="Low complexity" evidence="1">
    <location>
        <begin position="246"/>
        <end position="273"/>
    </location>
</feature>
<feature type="region of interest" description="Disordered" evidence="1">
    <location>
        <begin position="758"/>
        <end position="792"/>
    </location>
</feature>
<dbReference type="InterPro" id="IPR038175">
    <property type="entry name" value="CBM21_dom_sf"/>
</dbReference>
<feature type="region of interest" description="Disordered" evidence="1">
    <location>
        <begin position="1035"/>
        <end position="1058"/>
    </location>
</feature>
<name>A0A8S0WX17_CYCAE</name>
<feature type="region of interest" description="Disordered" evidence="1">
    <location>
        <begin position="555"/>
        <end position="579"/>
    </location>
</feature>
<dbReference type="InterPro" id="IPR050782">
    <property type="entry name" value="PP1_regulatory_subunit_3"/>
</dbReference>
<feature type="region of interest" description="Disordered" evidence="1">
    <location>
        <begin position="199"/>
        <end position="310"/>
    </location>
</feature>
<dbReference type="PANTHER" id="PTHR12307">
    <property type="entry name" value="PROTEIN PHOSPHATASE 1 REGULATORY SUBUNIT"/>
    <property type="match status" value="1"/>
</dbReference>
<protein>
    <recommendedName>
        <fullName evidence="2">CBM21 domain-containing protein</fullName>
    </recommendedName>
</protein>
<dbReference type="PANTHER" id="PTHR12307:SF36">
    <property type="entry name" value="GLYCOGEN-BINDING SUBUNIT 76A"/>
    <property type="match status" value="1"/>
</dbReference>
<feature type="region of interest" description="Disordered" evidence="1">
    <location>
        <begin position="1133"/>
        <end position="1161"/>
    </location>
</feature>
<feature type="domain" description="CBM21" evidence="2">
    <location>
        <begin position="559"/>
        <end position="697"/>
    </location>
</feature>
<feature type="region of interest" description="Disordered" evidence="1">
    <location>
        <begin position="369"/>
        <end position="448"/>
    </location>
</feature>
<feature type="compositionally biased region" description="Low complexity" evidence="1">
    <location>
        <begin position="418"/>
        <end position="438"/>
    </location>
</feature>
<evidence type="ECO:0000259" key="2">
    <source>
        <dbReference type="PROSITE" id="PS51159"/>
    </source>
</evidence>
<evidence type="ECO:0000313" key="4">
    <source>
        <dbReference type="Proteomes" id="UP000467700"/>
    </source>
</evidence>
<feature type="compositionally biased region" description="Low complexity" evidence="1">
    <location>
        <begin position="1265"/>
        <end position="1289"/>
    </location>
</feature>
<feature type="region of interest" description="Disordered" evidence="1">
    <location>
        <begin position="810"/>
        <end position="993"/>
    </location>
</feature>
<feature type="region of interest" description="Disordered" evidence="1">
    <location>
        <begin position="1263"/>
        <end position="1311"/>
    </location>
</feature>
<feature type="compositionally biased region" description="Basic residues" evidence="1">
    <location>
        <begin position="227"/>
        <end position="236"/>
    </location>
</feature>
<feature type="compositionally biased region" description="Low complexity" evidence="1">
    <location>
        <begin position="1091"/>
        <end position="1116"/>
    </location>
</feature>
<feature type="region of interest" description="Disordered" evidence="1">
    <location>
        <begin position="471"/>
        <end position="529"/>
    </location>
</feature>
<dbReference type="OrthoDB" id="1881at2759"/>
<feature type="compositionally biased region" description="Low complexity" evidence="1">
    <location>
        <begin position="862"/>
        <end position="898"/>
    </location>
</feature>
<feature type="compositionally biased region" description="Basic residues" evidence="1">
    <location>
        <begin position="1211"/>
        <end position="1224"/>
    </location>
</feature>
<feature type="compositionally biased region" description="Low complexity" evidence="1">
    <location>
        <begin position="282"/>
        <end position="310"/>
    </location>
</feature>
<feature type="compositionally biased region" description="Gly residues" evidence="1">
    <location>
        <begin position="650"/>
        <end position="667"/>
    </location>
</feature>
<dbReference type="Pfam" id="PF03370">
    <property type="entry name" value="CBM_21"/>
    <property type="match status" value="1"/>
</dbReference>
<dbReference type="GO" id="GO:0000164">
    <property type="term" value="C:protein phosphatase type 1 complex"/>
    <property type="evidence" value="ECO:0007669"/>
    <property type="project" value="TreeGrafter"/>
</dbReference>
<feature type="region of interest" description="Disordered" evidence="1">
    <location>
        <begin position="1210"/>
        <end position="1231"/>
    </location>
</feature>
<keyword evidence="4" id="KW-1185">Reference proteome</keyword>
<dbReference type="GO" id="GO:0008157">
    <property type="term" value="F:protein phosphatase 1 binding"/>
    <property type="evidence" value="ECO:0007669"/>
    <property type="project" value="TreeGrafter"/>
</dbReference>
<feature type="compositionally biased region" description="Polar residues" evidence="1">
    <location>
        <begin position="1290"/>
        <end position="1302"/>
    </location>
</feature>
<feature type="region of interest" description="Disordered" evidence="1">
    <location>
        <begin position="650"/>
        <end position="671"/>
    </location>
</feature>
<feature type="compositionally biased region" description="Polar residues" evidence="1">
    <location>
        <begin position="851"/>
        <end position="861"/>
    </location>
</feature>
<feature type="compositionally biased region" description="Basic and acidic residues" evidence="1">
    <location>
        <begin position="133"/>
        <end position="148"/>
    </location>
</feature>
<accession>A0A8S0WX17</accession>
<feature type="compositionally biased region" description="Low complexity" evidence="1">
    <location>
        <begin position="369"/>
        <end position="382"/>
    </location>
</feature>
<feature type="compositionally biased region" description="Low complexity" evidence="1">
    <location>
        <begin position="556"/>
        <end position="572"/>
    </location>
</feature>
<feature type="region of interest" description="Disordered" evidence="1">
    <location>
        <begin position="133"/>
        <end position="161"/>
    </location>
</feature>
<feature type="compositionally biased region" description="Polar residues" evidence="1">
    <location>
        <begin position="399"/>
        <end position="416"/>
    </location>
</feature>
<feature type="compositionally biased region" description="Basic and acidic residues" evidence="1">
    <location>
        <begin position="723"/>
        <end position="746"/>
    </location>
</feature>
<reference evidence="3 4" key="1">
    <citation type="submission" date="2020-01" db="EMBL/GenBank/DDBJ databases">
        <authorList>
            <person name="Gupta K D."/>
        </authorList>
    </citation>
    <scope>NUCLEOTIDE SEQUENCE [LARGE SCALE GENOMIC DNA]</scope>
</reference>
<organism evidence="3 4">
    <name type="scientific">Cyclocybe aegerita</name>
    <name type="common">Black poplar mushroom</name>
    <name type="synonym">Agrocybe aegerita</name>
    <dbReference type="NCBI Taxonomy" id="1973307"/>
    <lineage>
        <taxon>Eukaryota</taxon>
        <taxon>Fungi</taxon>
        <taxon>Dikarya</taxon>
        <taxon>Basidiomycota</taxon>
        <taxon>Agaricomycotina</taxon>
        <taxon>Agaricomycetes</taxon>
        <taxon>Agaricomycetidae</taxon>
        <taxon>Agaricales</taxon>
        <taxon>Agaricineae</taxon>
        <taxon>Bolbitiaceae</taxon>
        <taxon>Cyclocybe</taxon>
    </lineage>
</organism>
<evidence type="ECO:0000256" key="1">
    <source>
        <dbReference type="SAM" id="MobiDB-lite"/>
    </source>
</evidence>
<feature type="region of interest" description="Disordered" evidence="1">
    <location>
        <begin position="1085"/>
        <end position="1120"/>
    </location>
</feature>
<feature type="region of interest" description="Disordered" evidence="1">
    <location>
        <begin position="691"/>
        <end position="746"/>
    </location>
</feature>
<dbReference type="EMBL" id="CACVBS010000031">
    <property type="protein sequence ID" value="CAA7260908.1"/>
    <property type="molecule type" value="Genomic_DNA"/>
</dbReference>
<comment type="caution">
    <text evidence="3">The sequence shown here is derived from an EMBL/GenBank/DDBJ whole genome shotgun (WGS) entry which is preliminary data.</text>
</comment>
<dbReference type="GO" id="GO:0005979">
    <property type="term" value="P:regulation of glycogen biosynthetic process"/>
    <property type="evidence" value="ECO:0007669"/>
    <property type="project" value="TreeGrafter"/>
</dbReference>
<feature type="compositionally biased region" description="Low complexity" evidence="1">
    <location>
        <begin position="213"/>
        <end position="226"/>
    </location>
</feature>
<dbReference type="Proteomes" id="UP000467700">
    <property type="component" value="Unassembled WGS sequence"/>
</dbReference>
<feature type="compositionally biased region" description="Basic and acidic residues" evidence="1">
    <location>
        <begin position="1142"/>
        <end position="1155"/>
    </location>
</feature>
<evidence type="ECO:0000313" key="3">
    <source>
        <dbReference type="EMBL" id="CAA7260908.1"/>
    </source>
</evidence>
<dbReference type="GO" id="GO:2001069">
    <property type="term" value="F:glycogen binding"/>
    <property type="evidence" value="ECO:0007669"/>
    <property type="project" value="TreeGrafter"/>
</dbReference>
<sequence length="1311" mass="137681">MVAIARVSGCKVGPPGRVEVVFLSYVEGPLSSDLHPRSTSTEGTCYGEDAAFINTDDERTRARHTLVFALPPIGAPHRRHLYSLTRFALGGPFYLCPPRVPPRTDASWTSSIHLNTLRVHIPALDDCNDHADAQDAFRDDHDHDDPRLAQRQRSGGPAASHPPAPVIHILLLEFLFGLVFVARRTPDLGIAARPTTTITTITPATPPRDDSDSSTTTTTSDGTRPTIRTRRVRGVRHTSGTQQVCPPELSTPTPTLAAAAGTPTPTPSATTPGSRNNIGSHTPESASTPRPATSSAPAHTPVSASSSLSISGSRHLLYTPGMPLRLSVDSLKAGRYNAHNIGSETPSSSVQGSQSASALCTSFPSSLSSSTTTSSLGLSPSPAIVRKKSGQLVKPSLKPSRSSTPTAPSFTLSPHTLSPRASSSGFPSSLSLPFPGHPSKSEPTTPTASISKAVHFDAQLEHVRLFLAEQRPTAVSRDGSPVQTETDGEETSGTDSDFPRFIYGSGSGVGYGREGGKEKRKAESEGQGGRLVMHLANMPSSPGWGRDVVLESLVLSSPSNPPSSSSPYTPSSQDTGATTITGTIRVRNLAYTKLVAVRFTFDAWLTTSEVAARWAESISPEWDRFSFVLRVGEGLMGVGSSGAGYGGNGYGGNGQGGGQGGGQGQGQGQRRMELAVRYTVDGREVWDNNGGGNYVATFSREPPPRALTSTSSSTTSSSSASASEREDRLDRLGREERKEREAKADLADLKSKLEKVATGASVASSSKYQHQYQHQHQRQRQSRTQDDASTAFKSSASFASRYDFAHSLKSAWRPPPPAPPASVNSSVTGGPGLLGQHHRTHSFPASRRASGVSSSTGSANTNAPSLSYASGSSANANSNPNANANANANSQARSSSSSIPWPQKAPSDPYALRRPALPRISNSGKQRAPEASLGSPRDRDTSEDVFRPSHPVPVEREGEGEGEGVPFVVAPQPQSHQQAKVSQRKQERGAKTHHRGGYFDLVFPSPTPIQGASPASPPRFNSFPPVRVGASGGVGGGGALSSTALRSPTGESPMQSPAILTPTPVSLPVYKLDGLLAPPPPAIAIRPPPHSTDTTSSSALSTPSMVTPSSSRSTTPSPTPEMFMRGLGVPMGVPGSGSGSDGDEKVEMGGKETAREGGMQQAMSVSPEAHYRQFLNKFCFFTGPNSAYTPASAPTYPSYNPAHPSYASAHAHTHASYHTHHTHHPTYPGVGEDDDDNIPRTHSASSIEEFLSGLSPRLEALAAAGRTGRPTSPTRSSSLDDLMLSRSTSGSLTPTPSMSRLSTVVAGGGCA</sequence>
<proteinExistence type="predicted"/>
<dbReference type="Gene3D" id="2.60.40.2440">
    <property type="entry name" value="Carbohydrate binding type-21 domain"/>
    <property type="match status" value="1"/>
</dbReference>
<feature type="compositionally biased region" description="Basic and acidic residues" evidence="1">
    <location>
        <begin position="514"/>
        <end position="524"/>
    </location>
</feature>
<dbReference type="InterPro" id="IPR005036">
    <property type="entry name" value="CBM21_dom"/>
</dbReference>
<dbReference type="PROSITE" id="PS51159">
    <property type="entry name" value="CBM21"/>
    <property type="match status" value="1"/>
</dbReference>